<dbReference type="PANTHER" id="PTHR24161:SF110">
    <property type="entry name" value="USHER SYNDROME TYPE-1G PROTEIN"/>
    <property type="match status" value="1"/>
</dbReference>
<sequence length="470" mass="53033">MNDKYHRAARDGYLDLLREATRKDLNAPDEDGMTPTLWAAYHGNLDALRLIVARGGNPDKCDIWGNTPLHLAASNGHLNCLSFLVSFGANTWCLDNDYHTPLDMAATKSHMDCVRYLDSIAAKQTALNPKLVAKMKDRAFRDAERRIKDCVKMQRKHHRRMERKFQKEATDASFSDAMSFSSYTSSTFSRKLQPFNTATSVPYSQATLHATARGKTKIQKKLEKKKQGDGTFKIYEDGRKSVRSLSGLQLGNDVMFLKQGTYVTPKDRGRRNIRDMFPRDNEDAISRAISEPDLHGADMDHSEISTDSGHDSLFNRPGLGTMVFRRNYVSGGMFGIGSRDEGSIGRTPNVRLRSRLQRSPSVDEDSIGSARSLQARNMEELPWDEVELGLDDDDEPESSPLEVFLAAHCMNEFISIFKREKIDLDALLLCSDNDLKSIHIPLGPRKKIIEACKRRLDTIDDPNNIEDTQL</sequence>
<evidence type="ECO:0000256" key="4">
    <source>
        <dbReference type="ARBA" id="ARBA00023273"/>
    </source>
</evidence>
<evidence type="ECO:0000259" key="6">
    <source>
        <dbReference type="SMART" id="SM00454"/>
    </source>
</evidence>
<dbReference type="PROSITE" id="PS50088">
    <property type="entry name" value="ANK_REPEAT"/>
    <property type="match status" value="2"/>
</dbReference>
<keyword evidence="3 5" id="KW-0040">ANK repeat</keyword>
<dbReference type="CDD" id="cd21803">
    <property type="entry name" value="CEN_USH1G"/>
    <property type="match status" value="1"/>
</dbReference>
<dbReference type="Gene3D" id="1.10.150.50">
    <property type="entry name" value="Transcription Factor, Ets-1"/>
    <property type="match status" value="1"/>
</dbReference>
<evidence type="ECO:0000313" key="8">
    <source>
        <dbReference type="Proteomes" id="UP000593565"/>
    </source>
</evidence>
<dbReference type="PANTHER" id="PTHR24161">
    <property type="entry name" value="ANK_REP_REGION DOMAIN-CONTAINING PROTEIN-RELATED"/>
    <property type="match status" value="1"/>
</dbReference>
<feature type="repeat" description="ANK" evidence="5">
    <location>
        <begin position="31"/>
        <end position="63"/>
    </location>
</feature>
<dbReference type="GO" id="GO:0050957">
    <property type="term" value="P:equilibrioception"/>
    <property type="evidence" value="ECO:0007669"/>
    <property type="project" value="InterPro"/>
</dbReference>
<dbReference type="FunFam" id="1.25.40.20:FF:000074">
    <property type="entry name" value="Usher syndrome type-1G protein isoform X1"/>
    <property type="match status" value="1"/>
</dbReference>
<accession>A0A7J6BCN7</accession>
<organism evidence="7 8">
    <name type="scientific">Ameiurus melas</name>
    <name type="common">Black bullhead</name>
    <name type="synonym">Silurus melas</name>
    <dbReference type="NCBI Taxonomy" id="219545"/>
    <lineage>
        <taxon>Eukaryota</taxon>
        <taxon>Metazoa</taxon>
        <taxon>Chordata</taxon>
        <taxon>Craniata</taxon>
        <taxon>Vertebrata</taxon>
        <taxon>Euteleostomi</taxon>
        <taxon>Actinopterygii</taxon>
        <taxon>Neopterygii</taxon>
        <taxon>Teleostei</taxon>
        <taxon>Ostariophysi</taxon>
        <taxon>Siluriformes</taxon>
        <taxon>Ictaluridae</taxon>
        <taxon>Ameiurus</taxon>
    </lineage>
</organism>
<dbReference type="SUPFAM" id="SSF48403">
    <property type="entry name" value="Ankyrin repeat"/>
    <property type="match status" value="1"/>
</dbReference>
<dbReference type="Gene3D" id="1.25.40.20">
    <property type="entry name" value="Ankyrin repeat-containing domain"/>
    <property type="match status" value="1"/>
</dbReference>
<dbReference type="PROSITE" id="PS50297">
    <property type="entry name" value="ANK_REP_REGION"/>
    <property type="match status" value="2"/>
</dbReference>
<dbReference type="AlphaFoldDB" id="A0A7J6BCN7"/>
<dbReference type="InterPro" id="IPR001660">
    <property type="entry name" value="SAM"/>
</dbReference>
<dbReference type="InterPro" id="IPR013761">
    <property type="entry name" value="SAM/pointed_sf"/>
</dbReference>
<keyword evidence="2" id="KW-0677">Repeat</keyword>
<protein>
    <recommendedName>
        <fullName evidence="6">SAM domain-containing protein</fullName>
    </recommendedName>
</protein>
<name>A0A7J6BCN7_AMEME</name>
<dbReference type="SUPFAM" id="SSF47769">
    <property type="entry name" value="SAM/Pointed domain"/>
    <property type="match status" value="1"/>
</dbReference>
<proteinExistence type="predicted"/>
<evidence type="ECO:0000256" key="1">
    <source>
        <dbReference type="ARBA" id="ARBA00004316"/>
    </source>
</evidence>
<dbReference type="GO" id="GO:0120025">
    <property type="term" value="C:plasma membrane bounded cell projection"/>
    <property type="evidence" value="ECO:0007669"/>
    <property type="project" value="UniProtKB-ARBA"/>
</dbReference>
<dbReference type="GO" id="GO:0007605">
    <property type="term" value="P:sensory perception of sound"/>
    <property type="evidence" value="ECO:0007669"/>
    <property type="project" value="InterPro"/>
</dbReference>
<dbReference type="OrthoDB" id="76949at2759"/>
<gene>
    <name evidence="7" type="ORF">AMELA_G00023210</name>
</gene>
<comment type="caution">
    <text evidence="7">The sequence shown here is derived from an EMBL/GenBank/DDBJ whole genome shotgun (WGS) entry which is preliminary data.</text>
</comment>
<dbReference type="InterPro" id="IPR036770">
    <property type="entry name" value="Ankyrin_rpt-contain_sf"/>
</dbReference>
<dbReference type="InterPro" id="IPR037602">
    <property type="entry name" value="USH1G_SAM"/>
</dbReference>
<evidence type="ECO:0000256" key="5">
    <source>
        <dbReference type="PROSITE-ProRule" id="PRU00023"/>
    </source>
</evidence>
<dbReference type="Pfam" id="PF12796">
    <property type="entry name" value="Ank_2"/>
    <property type="match status" value="1"/>
</dbReference>
<evidence type="ECO:0000256" key="2">
    <source>
        <dbReference type="ARBA" id="ARBA00022737"/>
    </source>
</evidence>
<dbReference type="InterPro" id="IPR002110">
    <property type="entry name" value="Ankyrin_rpt"/>
</dbReference>
<feature type="repeat" description="ANK" evidence="5">
    <location>
        <begin position="64"/>
        <end position="96"/>
    </location>
</feature>
<dbReference type="GO" id="GO:0050953">
    <property type="term" value="P:sensory perception of light stimulus"/>
    <property type="evidence" value="ECO:0007669"/>
    <property type="project" value="InterPro"/>
</dbReference>
<dbReference type="CDD" id="cd09586">
    <property type="entry name" value="SAM_USH1G"/>
    <property type="match status" value="1"/>
</dbReference>
<keyword evidence="8" id="KW-1185">Reference proteome</keyword>
<keyword evidence="4" id="KW-0966">Cell projection</keyword>
<evidence type="ECO:0000256" key="3">
    <source>
        <dbReference type="ARBA" id="ARBA00023043"/>
    </source>
</evidence>
<dbReference type="Proteomes" id="UP000593565">
    <property type="component" value="Unassembled WGS sequence"/>
</dbReference>
<feature type="domain" description="SAM" evidence="6">
    <location>
        <begin position="395"/>
        <end position="458"/>
    </location>
</feature>
<dbReference type="SMART" id="SM00454">
    <property type="entry name" value="SAM"/>
    <property type="match status" value="1"/>
</dbReference>
<evidence type="ECO:0000313" key="7">
    <source>
        <dbReference type="EMBL" id="KAF4092662.1"/>
    </source>
</evidence>
<dbReference type="SMART" id="SM00248">
    <property type="entry name" value="ANK"/>
    <property type="match status" value="3"/>
</dbReference>
<reference evidence="7 8" key="1">
    <citation type="submission" date="2020-02" db="EMBL/GenBank/DDBJ databases">
        <title>A chromosome-scale genome assembly of the black bullhead catfish (Ameiurus melas).</title>
        <authorList>
            <person name="Wen M."/>
            <person name="Zham M."/>
            <person name="Cabau C."/>
            <person name="Klopp C."/>
            <person name="Donnadieu C."/>
            <person name="Roques C."/>
            <person name="Bouchez O."/>
            <person name="Lampietro C."/>
            <person name="Jouanno E."/>
            <person name="Herpin A."/>
            <person name="Louis A."/>
            <person name="Berthelot C."/>
            <person name="Parey E."/>
            <person name="Roest-Crollius H."/>
            <person name="Braasch I."/>
            <person name="Postlethwait J."/>
            <person name="Robinson-Rechavi M."/>
            <person name="Echchiki A."/>
            <person name="Begum T."/>
            <person name="Montfort J."/>
            <person name="Schartl M."/>
            <person name="Bobe J."/>
            <person name="Guiguen Y."/>
        </authorList>
    </citation>
    <scope>NUCLEOTIDE SEQUENCE [LARGE SCALE GENOMIC DNA]</scope>
    <source>
        <strain evidence="7">M_S1</strain>
        <tissue evidence="7">Blood</tissue>
    </source>
</reference>
<dbReference type="FunFam" id="1.10.150.50:FF:000034">
    <property type="entry name" value="ankyrin repeat and SAM domain-containing protein 4B"/>
    <property type="match status" value="1"/>
</dbReference>
<dbReference type="Pfam" id="PF00536">
    <property type="entry name" value="SAM_1"/>
    <property type="match status" value="1"/>
</dbReference>
<dbReference type="EMBL" id="JAAGNN010000002">
    <property type="protein sequence ID" value="KAF4092662.1"/>
    <property type="molecule type" value="Genomic_DNA"/>
</dbReference>
<comment type="subcellular location">
    <subcellularLocation>
        <location evidence="1">Cell projection</location>
    </subcellularLocation>
</comment>